<proteinExistence type="predicted"/>
<organism evidence="1">
    <name type="scientific">Anguilla anguilla</name>
    <name type="common">European freshwater eel</name>
    <name type="synonym">Muraena anguilla</name>
    <dbReference type="NCBI Taxonomy" id="7936"/>
    <lineage>
        <taxon>Eukaryota</taxon>
        <taxon>Metazoa</taxon>
        <taxon>Chordata</taxon>
        <taxon>Craniata</taxon>
        <taxon>Vertebrata</taxon>
        <taxon>Euteleostomi</taxon>
        <taxon>Actinopterygii</taxon>
        <taxon>Neopterygii</taxon>
        <taxon>Teleostei</taxon>
        <taxon>Anguilliformes</taxon>
        <taxon>Anguillidae</taxon>
        <taxon>Anguilla</taxon>
    </lineage>
</organism>
<evidence type="ECO:0000313" key="1">
    <source>
        <dbReference type="EMBL" id="JAI03632.1"/>
    </source>
</evidence>
<accession>A0A0E9XMH4</accession>
<reference evidence="1" key="2">
    <citation type="journal article" date="2015" name="Fish Shellfish Immunol.">
        <title>Early steps in the European eel (Anguilla anguilla)-Vibrio vulnificus interaction in the gills: Role of the RtxA13 toxin.</title>
        <authorList>
            <person name="Callol A."/>
            <person name="Pajuelo D."/>
            <person name="Ebbesson L."/>
            <person name="Teles M."/>
            <person name="MacKenzie S."/>
            <person name="Amaro C."/>
        </authorList>
    </citation>
    <scope>NUCLEOTIDE SEQUENCE</scope>
</reference>
<dbReference type="AlphaFoldDB" id="A0A0E9XMH4"/>
<sequence length="60" mass="6784">MVPLKSSCQQAELGIKTCGVNVAKVSLVWVSVWCIQLHTLFWIHIQTLFLLNLLNCSNEI</sequence>
<protein>
    <submittedName>
        <fullName evidence="1">Uncharacterized protein</fullName>
    </submittedName>
</protein>
<name>A0A0E9XMH4_ANGAN</name>
<dbReference type="EMBL" id="GBXM01004946">
    <property type="protein sequence ID" value="JAI03632.1"/>
    <property type="molecule type" value="Transcribed_RNA"/>
</dbReference>
<reference evidence="1" key="1">
    <citation type="submission" date="2014-11" db="EMBL/GenBank/DDBJ databases">
        <authorList>
            <person name="Amaro Gonzalez C."/>
        </authorList>
    </citation>
    <scope>NUCLEOTIDE SEQUENCE</scope>
</reference>